<dbReference type="EMBL" id="CP059833">
    <property type="protein sequence ID" value="QMV86058.1"/>
    <property type="molecule type" value="Genomic_DNA"/>
</dbReference>
<dbReference type="CDD" id="cd03468">
    <property type="entry name" value="PolY_like"/>
    <property type="match status" value="1"/>
</dbReference>
<dbReference type="InterPro" id="IPR050356">
    <property type="entry name" value="SulA_CellDiv_inhibitor"/>
</dbReference>
<evidence type="ECO:0000256" key="1">
    <source>
        <dbReference type="ARBA" id="ARBA00022763"/>
    </source>
</evidence>
<dbReference type="Proteomes" id="UP000515570">
    <property type="component" value="Chromosome"/>
</dbReference>
<evidence type="ECO:0000313" key="3">
    <source>
        <dbReference type="EMBL" id="QMV86058.1"/>
    </source>
</evidence>
<organism evidence="3 4">
    <name type="scientific">Corynebacterium hindlerae</name>
    <dbReference type="NCBI Taxonomy" id="699041"/>
    <lineage>
        <taxon>Bacteria</taxon>
        <taxon>Bacillati</taxon>
        <taxon>Actinomycetota</taxon>
        <taxon>Actinomycetes</taxon>
        <taxon>Mycobacteriales</taxon>
        <taxon>Corynebacteriaceae</taxon>
        <taxon>Corynebacterium</taxon>
    </lineage>
</organism>
<accession>A0A7G5FHG7</accession>
<dbReference type="PANTHER" id="PTHR35369:SF2">
    <property type="entry name" value="BLR3025 PROTEIN"/>
    <property type="match status" value="1"/>
</dbReference>
<dbReference type="InterPro" id="IPR043502">
    <property type="entry name" value="DNA/RNA_pol_sf"/>
</dbReference>
<dbReference type="AlphaFoldDB" id="A0A7G5FHG7"/>
<name>A0A7G5FHG7_9CORY</name>
<keyword evidence="1" id="KW-0227">DNA damage</keyword>
<dbReference type="SUPFAM" id="SSF56672">
    <property type="entry name" value="DNA/RNA polymerases"/>
    <property type="match status" value="1"/>
</dbReference>
<feature type="domain" description="UmuC" evidence="2">
    <location>
        <begin position="22"/>
        <end position="138"/>
    </location>
</feature>
<dbReference type="InterPro" id="IPR001126">
    <property type="entry name" value="UmuC"/>
</dbReference>
<evidence type="ECO:0000313" key="4">
    <source>
        <dbReference type="Proteomes" id="UP000515570"/>
    </source>
</evidence>
<dbReference type="GO" id="GO:0006281">
    <property type="term" value="P:DNA repair"/>
    <property type="evidence" value="ECO:0007669"/>
    <property type="project" value="InterPro"/>
</dbReference>
<sequence>MRVMAVWFPDWPTHAAGVDAVVKQHRIKACSSRARSQGLRRGMRVREAQALWPQVALAEWDEDRDAREFEPVLRELEEVTPSVEVLRPGLAVVAADVAARFYGGEEQAVQLLADAAALRGVDCMVGVADEITTALIAARAGTAVAPGASTQFLRKQPLSVLRAEEALGCDPEVVRGFEGLGVVKLGELAALPAAAVATRFGRAGLHCRRVASAQEMRKVAPELPTAELRVELTPEELITRVDEAAFVARTLAVTLHDKLRQAGVVCQRLRVIAEFDVQLERVWRTREALTEQATADRVRWQLDGWLTSRELPGIRTLALEPVEVTAPGNDAGLWGGSGERAAQVRRVVSRVQSMLGTDAVLQPRAVGGRGPAECVELVPYGEEAAPARADGPWLGAIPSPRPARSVTHPAATLQLIDATGSDVYVTADAVLNTQPAWLVRGGRKFPVTAWAGPWPVDERWWEETGRRYARLQLVAQYDDAPRALLLLWLAGRWRVEATYD</sequence>
<gene>
    <name evidence="3" type="ORF">HW450_04900</name>
</gene>
<protein>
    <submittedName>
        <fullName evidence="3">DNA polymerase Y family protein</fullName>
    </submittedName>
</protein>
<proteinExistence type="predicted"/>
<dbReference type="Pfam" id="PF00817">
    <property type="entry name" value="IMS"/>
    <property type="match status" value="1"/>
</dbReference>
<dbReference type="PANTHER" id="PTHR35369">
    <property type="entry name" value="BLR3025 PROTEIN-RELATED"/>
    <property type="match status" value="1"/>
</dbReference>
<evidence type="ECO:0000259" key="2">
    <source>
        <dbReference type="Pfam" id="PF00817"/>
    </source>
</evidence>
<dbReference type="Gene3D" id="3.40.1170.60">
    <property type="match status" value="1"/>
</dbReference>
<reference evidence="3 4" key="1">
    <citation type="submission" date="2020-07" db="EMBL/GenBank/DDBJ databases">
        <title>non toxigenic Corynebacterium sp. nov from a clinical source.</title>
        <authorList>
            <person name="Bernier A.-M."/>
            <person name="Bernard K."/>
        </authorList>
    </citation>
    <scope>NUCLEOTIDE SEQUENCE [LARGE SCALE GENOMIC DNA]</scope>
    <source>
        <strain evidence="4">NML 93-0612</strain>
    </source>
</reference>
<keyword evidence="4" id="KW-1185">Reference proteome</keyword>